<reference evidence="7 8" key="1">
    <citation type="journal article" date="2015" name="Environ. Microbiol.">
        <title>Metagenome sequence of Elaphomyces granulatus from sporocarp tissue reveals Ascomycota ectomycorrhizal fingerprints of genome expansion and a Proteobacteria-rich microbiome.</title>
        <authorList>
            <person name="Quandt C.A."/>
            <person name="Kohler A."/>
            <person name="Hesse C.N."/>
            <person name="Sharpton T.J."/>
            <person name="Martin F."/>
            <person name="Spatafora J.W."/>
        </authorList>
    </citation>
    <scope>NUCLEOTIDE SEQUENCE [LARGE SCALE GENOMIC DNA]</scope>
    <source>
        <strain evidence="7 8">OSC145934</strain>
    </source>
</reference>
<dbReference type="PANTHER" id="PTHR24185:SF1">
    <property type="entry name" value="CALCIUM-INDEPENDENT PHOSPHOLIPASE A2-GAMMA"/>
    <property type="match status" value="1"/>
</dbReference>
<sequence length="492" mass="54485">MRRFVSALAQALDETSNNPRRGRGHDPIRIYLMSLGKEAPLNPQVQSNPYLAVLEPPQTSPFIGQPSDELVHRPYATASSYADDDSDSDENVTLPIRAVSTSPYPRHHPSRSNQSANPITSLRPVSASALSQAPNLSPESVSSVHRDFRSENPGKPALRKILSLDGGGVRGLSTILILKSLMYYLGRQRGKKLEPWQEFDLIGGTSTGGLLAIMLGRLRMSLDDCEAAYLNISRRIFQPIRHRANKIGQAVDFLQANGKFDAAKLEDCIKEILAELKMDQDMLLKEDDDKACKVFVCAVTGYESTAVIRSYDIGRYDQLFDICRIWEAARATSAASTLFDPITIGPYKRKFVDGALRHNNPINLVDLEVSDLWPDDEKLIISVGTGSGPGGSVTGNLEDLIQTLKRIATDTEEKNNMFRLQHPQMVANDRLFRFNVYHGLSQVGLAEHEAVDRIADFTQQYLDQEETRSGIKKCVTSMITGGQRLNIAGQQG</sequence>
<feature type="domain" description="PNPLA" evidence="6">
    <location>
        <begin position="162"/>
        <end position="366"/>
    </location>
</feature>
<evidence type="ECO:0000313" key="7">
    <source>
        <dbReference type="EMBL" id="OXV07447.1"/>
    </source>
</evidence>
<dbReference type="GO" id="GO:0047499">
    <property type="term" value="F:calcium-independent phospholipase A2 activity"/>
    <property type="evidence" value="ECO:0007669"/>
    <property type="project" value="TreeGrafter"/>
</dbReference>
<dbReference type="Proteomes" id="UP000243515">
    <property type="component" value="Unassembled WGS sequence"/>
</dbReference>
<feature type="active site" description="Proton acceptor" evidence="4">
    <location>
        <position position="353"/>
    </location>
</feature>
<dbReference type="AlphaFoldDB" id="A0A232LUD1"/>
<dbReference type="PANTHER" id="PTHR24185">
    <property type="entry name" value="CALCIUM-INDEPENDENT PHOSPHOLIPASE A2-GAMMA"/>
    <property type="match status" value="1"/>
</dbReference>
<dbReference type="SUPFAM" id="SSF52151">
    <property type="entry name" value="FabD/lysophospholipase-like"/>
    <property type="match status" value="1"/>
</dbReference>
<dbReference type="Pfam" id="PF01734">
    <property type="entry name" value="Patatin"/>
    <property type="match status" value="1"/>
</dbReference>
<keyword evidence="3 4" id="KW-0443">Lipid metabolism</keyword>
<keyword evidence="8" id="KW-1185">Reference proteome</keyword>
<dbReference type="GO" id="GO:0016020">
    <property type="term" value="C:membrane"/>
    <property type="evidence" value="ECO:0007669"/>
    <property type="project" value="TreeGrafter"/>
</dbReference>
<feature type="compositionally biased region" description="Polar residues" evidence="5">
    <location>
        <begin position="128"/>
        <end position="143"/>
    </location>
</feature>
<evidence type="ECO:0000313" key="8">
    <source>
        <dbReference type="Proteomes" id="UP000243515"/>
    </source>
</evidence>
<name>A0A232LUD1_9EURO</name>
<evidence type="ECO:0000256" key="5">
    <source>
        <dbReference type="SAM" id="MobiDB-lite"/>
    </source>
</evidence>
<dbReference type="PROSITE" id="PS51635">
    <property type="entry name" value="PNPLA"/>
    <property type="match status" value="1"/>
</dbReference>
<dbReference type="InterPro" id="IPR002641">
    <property type="entry name" value="PNPLA_dom"/>
</dbReference>
<dbReference type="EMBL" id="NPHW01004849">
    <property type="protein sequence ID" value="OXV07447.1"/>
    <property type="molecule type" value="Genomic_DNA"/>
</dbReference>
<keyword evidence="2 4" id="KW-0442">Lipid degradation</keyword>
<keyword evidence="1 4" id="KW-0378">Hydrolase</keyword>
<evidence type="ECO:0000256" key="4">
    <source>
        <dbReference type="PROSITE-ProRule" id="PRU01161"/>
    </source>
</evidence>
<proteinExistence type="predicted"/>
<dbReference type="GO" id="GO:0046486">
    <property type="term" value="P:glycerolipid metabolic process"/>
    <property type="evidence" value="ECO:0007669"/>
    <property type="project" value="UniProtKB-ARBA"/>
</dbReference>
<accession>A0A232LUD1</accession>
<evidence type="ECO:0000256" key="3">
    <source>
        <dbReference type="ARBA" id="ARBA00023098"/>
    </source>
</evidence>
<dbReference type="OrthoDB" id="1658288at2759"/>
<feature type="active site" description="Nucleophile" evidence="4">
    <location>
        <position position="206"/>
    </location>
</feature>
<evidence type="ECO:0000259" key="6">
    <source>
        <dbReference type="PROSITE" id="PS51635"/>
    </source>
</evidence>
<dbReference type="GO" id="GO:0019369">
    <property type="term" value="P:arachidonate metabolic process"/>
    <property type="evidence" value="ECO:0007669"/>
    <property type="project" value="TreeGrafter"/>
</dbReference>
<dbReference type="Gene3D" id="3.40.1090.10">
    <property type="entry name" value="Cytosolic phospholipase A2 catalytic domain"/>
    <property type="match status" value="1"/>
</dbReference>
<dbReference type="InterPro" id="IPR016035">
    <property type="entry name" value="Acyl_Trfase/lysoPLipase"/>
</dbReference>
<feature type="compositionally biased region" description="Polar residues" evidence="5">
    <location>
        <begin position="111"/>
        <end position="120"/>
    </location>
</feature>
<gene>
    <name evidence="7" type="ORF">Egran_04789</name>
</gene>
<dbReference type="CDD" id="cd07216">
    <property type="entry name" value="Pat17_PNPLA8_PNPLA9_like3"/>
    <property type="match status" value="1"/>
</dbReference>
<feature type="short sequence motif" description="GXSXG" evidence="4">
    <location>
        <begin position="204"/>
        <end position="208"/>
    </location>
</feature>
<evidence type="ECO:0000256" key="1">
    <source>
        <dbReference type="ARBA" id="ARBA00022801"/>
    </source>
</evidence>
<feature type="short sequence motif" description="DGA/G" evidence="4">
    <location>
        <begin position="353"/>
        <end position="355"/>
    </location>
</feature>
<organism evidence="7 8">
    <name type="scientific">Elaphomyces granulatus</name>
    <dbReference type="NCBI Taxonomy" id="519963"/>
    <lineage>
        <taxon>Eukaryota</taxon>
        <taxon>Fungi</taxon>
        <taxon>Dikarya</taxon>
        <taxon>Ascomycota</taxon>
        <taxon>Pezizomycotina</taxon>
        <taxon>Eurotiomycetes</taxon>
        <taxon>Eurotiomycetidae</taxon>
        <taxon>Eurotiales</taxon>
        <taxon>Elaphomycetaceae</taxon>
        <taxon>Elaphomyces</taxon>
    </lineage>
</organism>
<protein>
    <recommendedName>
        <fullName evidence="6">PNPLA domain-containing protein</fullName>
    </recommendedName>
</protein>
<evidence type="ECO:0000256" key="2">
    <source>
        <dbReference type="ARBA" id="ARBA00022963"/>
    </source>
</evidence>
<comment type="caution">
    <text evidence="7">The sequence shown here is derived from an EMBL/GenBank/DDBJ whole genome shotgun (WGS) entry which is preliminary data.</text>
</comment>
<dbReference type="GO" id="GO:0016042">
    <property type="term" value="P:lipid catabolic process"/>
    <property type="evidence" value="ECO:0007669"/>
    <property type="project" value="UniProtKB-UniRule"/>
</dbReference>
<feature type="region of interest" description="Disordered" evidence="5">
    <location>
        <begin position="98"/>
        <end position="152"/>
    </location>
</feature>
<feature type="short sequence motif" description="GXGXXG" evidence="4">
    <location>
        <begin position="166"/>
        <end position="171"/>
    </location>
</feature>